<dbReference type="AlphaFoldDB" id="A0A0D6XMG6"/>
<dbReference type="RefSeq" id="WP_044361635.1">
    <property type="nucleotide sequence ID" value="NZ_UHDT01000001.1"/>
</dbReference>
<gene>
    <name evidence="3" type="ORF">NCTC13832_01828</name>
    <name evidence="2" type="ORF">TP70_11025</name>
</gene>
<accession>A0A0D6XMG6</accession>
<dbReference type="EMBL" id="UHDT01000001">
    <property type="protein sequence ID" value="SUM58091.1"/>
    <property type="molecule type" value="Genomic_DNA"/>
</dbReference>
<reference evidence="2 4" key="1">
    <citation type="submission" date="2015-01" db="EMBL/GenBank/DDBJ databases">
        <authorList>
            <person name="Guo J."/>
        </authorList>
    </citation>
    <scope>NUCLEOTIDE SEQUENCE [LARGE SCALE GENOMIC DNA]</scope>
    <source>
        <strain evidence="2 4">DSM 22147</strain>
    </source>
</reference>
<protein>
    <submittedName>
        <fullName evidence="3">Lytic regulatory protein</fullName>
    </submittedName>
</protein>
<dbReference type="Proteomes" id="UP000032366">
    <property type="component" value="Unassembled WGS sequence"/>
</dbReference>
<keyword evidence="1" id="KW-0472">Membrane</keyword>
<keyword evidence="1" id="KW-0812">Transmembrane</keyword>
<evidence type="ECO:0000313" key="4">
    <source>
        <dbReference type="Proteomes" id="UP000032366"/>
    </source>
</evidence>
<dbReference type="EMBL" id="JXWY01000154">
    <property type="protein sequence ID" value="KIX89837.1"/>
    <property type="molecule type" value="Genomic_DNA"/>
</dbReference>
<evidence type="ECO:0000313" key="3">
    <source>
        <dbReference type="EMBL" id="SUM58091.1"/>
    </source>
</evidence>
<evidence type="ECO:0000313" key="2">
    <source>
        <dbReference type="EMBL" id="KIX89837.1"/>
    </source>
</evidence>
<feature type="transmembrane region" description="Helical" evidence="1">
    <location>
        <begin position="160"/>
        <end position="188"/>
    </location>
</feature>
<feature type="transmembrane region" description="Helical" evidence="1">
    <location>
        <begin position="20"/>
        <end position="49"/>
    </location>
</feature>
<name>A0A0D6XMG6_9STAP</name>
<organism evidence="3 5">
    <name type="scientific">Staphylococcus microti</name>
    <dbReference type="NCBI Taxonomy" id="569857"/>
    <lineage>
        <taxon>Bacteria</taxon>
        <taxon>Bacillati</taxon>
        <taxon>Bacillota</taxon>
        <taxon>Bacilli</taxon>
        <taxon>Bacillales</taxon>
        <taxon>Staphylococcaceae</taxon>
        <taxon>Staphylococcus</taxon>
    </lineage>
</organism>
<feature type="transmembrane region" description="Helical" evidence="1">
    <location>
        <begin position="213"/>
        <end position="240"/>
    </location>
</feature>
<evidence type="ECO:0000313" key="5">
    <source>
        <dbReference type="Proteomes" id="UP000254100"/>
    </source>
</evidence>
<proteinExistence type="predicted"/>
<keyword evidence="4" id="KW-1185">Reference proteome</keyword>
<dbReference type="Proteomes" id="UP000254100">
    <property type="component" value="Unassembled WGS sequence"/>
</dbReference>
<dbReference type="OrthoDB" id="2413153at2"/>
<sequence>MFHFTSKFFQHIRSQNKKLFSMNLINFVIMLLLLTVSTLPIALVFNLWAMALFTGQGDTKTLILVSLGAVLLIILIFLMLIFPLFTGSIRSVYYAVSGHSSVQWSHLFQSFKGKIWRKNLLVGLIASVFMLVLAIVNFYLTAGLNKIFKDLVTSDFSYMLVLFVIACITSIFTLFVIVFIVNMVAAFVKNPEAKVRDDVKAAWQGIRNGQKTFLLFFIGIWLINIILMLLSGPAAAAIQLNTAHMSQNAAKYVVYAFNVVLFIARYVIYFVIFGSIITYFHHQGRKNA</sequence>
<feature type="transmembrane region" description="Helical" evidence="1">
    <location>
        <begin position="252"/>
        <end position="280"/>
    </location>
</feature>
<evidence type="ECO:0000256" key="1">
    <source>
        <dbReference type="SAM" id="Phobius"/>
    </source>
</evidence>
<feature type="transmembrane region" description="Helical" evidence="1">
    <location>
        <begin position="120"/>
        <end position="140"/>
    </location>
</feature>
<keyword evidence="1" id="KW-1133">Transmembrane helix</keyword>
<reference evidence="3 5" key="2">
    <citation type="submission" date="2018-06" db="EMBL/GenBank/DDBJ databases">
        <authorList>
            <consortium name="Pathogen Informatics"/>
            <person name="Doyle S."/>
        </authorList>
    </citation>
    <scope>NUCLEOTIDE SEQUENCE [LARGE SCALE GENOMIC DNA]</scope>
    <source>
        <strain evidence="3 5">NCTC13832</strain>
    </source>
</reference>
<feature type="transmembrane region" description="Helical" evidence="1">
    <location>
        <begin position="61"/>
        <end position="85"/>
    </location>
</feature>